<evidence type="ECO:0000313" key="4">
    <source>
        <dbReference type="Proteomes" id="UP001274830"/>
    </source>
</evidence>
<dbReference type="NCBIfam" id="TIGR00035">
    <property type="entry name" value="asp_race"/>
    <property type="match status" value="1"/>
</dbReference>
<accession>A0AAE0TMY6</accession>
<dbReference type="PANTHER" id="PTHR21198">
    <property type="entry name" value="GLUTAMATE RACEMASE"/>
    <property type="match status" value="1"/>
</dbReference>
<reference evidence="3" key="1">
    <citation type="submission" date="2023-07" db="EMBL/GenBank/DDBJ databases">
        <title>Black Yeasts Isolated from many extreme environments.</title>
        <authorList>
            <person name="Coleine C."/>
            <person name="Stajich J.E."/>
            <person name="Selbmann L."/>
        </authorList>
    </citation>
    <scope>NUCLEOTIDE SEQUENCE</scope>
    <source>
        <strain evidence="3">CCFEE 5485</strain>
    </source>
</reference>
<comment type="caution">
    <text evidence="3">The sequence shown here is derived from an EMBL/GenBank/DDBJ whole genome shotgun (WGS) entry which is preliminary data.</text>
</comment>
<dbReference type="PANTHER" id="PTHR21198:SF7">
    <property type="entry name" value="ASPARTATE-GLUTAMATE RACEMASE FAMILY"/>
    <property type="match status" value="1"/>
</dbReference>
<sequence>MASAYNAHLDIGALPQMKTIGVLGGMSNQATAEYYRLINQAVNERLGGWNTAEVVISSVNFGNIERFVRADAWAEAGEYLATKAQGLERAGAELLVCVSNTMHRVADVFTAGLNIPFLHIADPTGEAIRVAGLKRVAILGTKPVMSAAYMKDRFAERFGIEVIAPNEAEQTDVDRIIFDELVRRDLREDSRSAYLDIMDRLRERGAEGVILGCTEIFLLVSQDDRPDFPIFDTTALQVGRAVVTAFENAVVEWTPPDGIDVPSWHIDRPYEEASKEQASTIGLGLAKHILQAPRAGCDRRSNEGYVADFFAFGTKRHGGQCQLCIAEPLELDTEFCMEDLHRVTTISSEGGFTKYQWLYTEDKDTIINIDVFFQSHDGYKPQGGLTNP</sequence>
<organism evidence="3 4">
    <name type="scientific">Recurvomyces mirabilis</name>
    <dbReference type="NCBI Taxonomy" id="574656"/>
    <lineage>
        <taxon>Eukaryota</taxon>
        <taxon>Fungi</taxon>
        <taxon>Dikarya</taxon>
        <taxon>Ascomycota</taxon>
        <taxon>Pezizomycotina</taxon>
        <taxon>Dothideomycetes</taxon>
        <taxon>Dothideomycetidae</taxon>
        <taxon>Mycosphaerellales</taxon>
        <taxon>Teratosphaeriaceae</taxon>
        <taxon>Recurvomyces</taxon>
    </lineage>
</organism>
<keyword evidence="2" id="KW-0413">Isomerase</keyword>
<proteinExistence type="inferred from homology"/>
<protein>
    <recommendedName>
        <fullName evidence="5">Aspartate racemase</fullName>
    </recommendedName>
</protein>
<evidence type="ECO:0000256" key="2">
    <source>
        <dbReference type="ARBA" id="ARBA00023235"/>
    </source>
</evidence>
<dbReference type="Pfam" id="PF01177">
    <property type="entry name" value="Asp_Glu_race"/>
    <property type="match status" value="1"/>
</dbReference>
<dbReference type="InterPro" id="IPR001920">
    <property type="entry name" value="Asp/Glu_race"/>
</dbReference>
<evidence type="ECO:0000313" key="3">
    <source>
        <dbReference type="EMBL" id="KAK3669725.1"/>
    </source>
</evidence>
<dbReference type="InterPro" id="IPR015942">
    <property type="entry name" value="Asp/Glu/hydantoin_racemase"/>
</dbReference>
<comment type="similarity">
    <text evidence="1">Belongs to the aspartate/glutamate racemases family.</text>
</comment>
<dbReference type="Gene3D" id="3.40.50.1860">
    <property type="match status" value="2"/>
</dbReference>
<name>A0AAE0TMY6_9PEZI</name>
<dbReference type="SUPFAM" id="SSF53681">
    <property type="entry name" value="Aspartate/glutamate racemase"/>
    <property type="match status" value="2"/>
</dbReference>
<keyword evidence="4" id="KW-1185">Reference proteome</keyword>
<evidence type="ECO:0000256" key="1">
    <source>
        <dbReference type="ARBA" id="ARBA00007847"/>
    </source>
</evidence>
<dbReference type="AlphaFoldDB" id="A0AAE0TMY6"/>
<dbReference type="InterPro" id="IPR004380">
    <property type="entry name" value="Asp_race"/>
</dbReference>
<dbReference type="Proteomes" id="UP001274830">
    <property type="component" value="Unassembled WGS sequence"/>
</dbReference>
<dbReference type="GO" id="GO:0047661">
    <property type="term" value="F:amino-acid racemase activity"/>
    <property type="evidence" value="ECO:0007669"/>
    <property type="project" value="InterPro"/>
</dbReference>
<dbReference type="EMBL" id="JAUTXT010000074">
    <property type="protein sequence ID" value="KAK3669725.1"/>
    <property type="molecule type" value="Genomic_DNA"/>
</dbReference>
<gene>
    <name evidence="3" type="ORF">LTR78_010408</name>
</gene>
<evidence type="ECO:0008006" key="5">
    <source>
        <dbReference type="Google" id="ProtNLM"/>
    </source>
</evidence>